<evidence type="ECO:0000313" key="2">
    <source>
        <dbReference type="Proteomes" id="UP001454036"/>
    </source>
</evidence>
<keyword evidence="2" id="KW-1185">Reference proteome</keyword>
<evidence type="ECO:0000313" key="1">
    <source>
        <dbReference type="EMBL" id="GAA0167297.1"/>
    </source>
</evidence>
<dbReference type="EMBL" id="BAABME010023091">
    <property type="protein sequence ID" value="GAA0167297.1"/>
    <property type="molecule type" value="Genomic_DNA"/>
</dbReference>
<organism evidence="1 2">
    <name type="scientific">Lithospermum erythrorhizon</name>
    <name type="common">Purple gromwell</name>
    <name type="synonym">Lithospermum officinale var. erythrorhizon</name>
    <dbReference type="NCBI Taxonomy" id="34254"/>
    <lineage>
        <taxon>Eukaryota</taxon>
        <taxon>Viridiplantae</taxon>
        <taxon>Streptophyta</taxon>
        <taxon>Embryophyta</taxon>
        <taxon>Tracheophyta</taxon>
        <taxon>Spermatophyta</taxon>
        <taxon>Magnoliopsida</taxon>
        <taxon>eudicotyledons</taxon>
        <taxon>Gunneridae</taxon>
        <taxon>Pentapetalae</taxon>
        <taxon>asterids</taxon>
        <taxon>lamiids</taxon>
        <taxon>Boraginales</taxon>
        <taxon>Boraginaceae</taxon>
        <taxon>Boraginoideae</taxon>
        <taxon>Lithospermeae</taxon>
        <taxon>Lithospermum</taxon>
    </lineage>
</organism>
<dbReference type="Proteomes" id="UP001454036">
    <property type="component" value="Unassembled WGS sequence"/>
</dbReference>
<accession>A0AAV3QWF2</accession>
<gene>
    <name evidence="1" type="ORF">LIER_40347</name>
</gene>
<proteinExistence type="predicted"/>
<dbReference type="InterPro" id="IPR039537">
    <property type="entry name" value="Retrotran_Ty1/copia-like"/>
</dbReference>
<name>A0AAV3QWF2_LITER</name>
<dbReference type="PANTHER" id="PTHR42648:SF28">
    <property type="entry name" value="TRANSPOSON-ENCODED PROTEIN WITH RIBONUCLEASE H-LIKE AND RETROVIRUS ZINC FINGER-LIKE DOMAINS"/>
    <property type="match status" value="1"/>
</dbReference>
<comment type="caution">
    <text evidence="1">The sequence shown here is derived from an EMBL/GenBank/DDBJ whole genome shotgun (WGS) entry which is preliminary data.</text>
</comment>
<sequence length="142" mass="16129">MGKQHRVKFNKTAQRKASILELMYSDVCGPMKVIKPWEVTLILSLTLMTILGRFGPFLLKSKDQVSETFKYLHQLLERETDKLLKCIRTDNGGKYIENLIDTASLRVLDMNNQSLNVTTRPRSAALRLRSSTTCTPESPIDG</sequence>
<dbReference type="PANTHER" id="PTHR42648">
    <property type="entry name" value="TRANSPOSASE, PUTATIVE-RELATED"/>
    <property type="match status" value="1"/>
</dbReference>
<protein>
    <recommendedName>
        <fullName evidence="3">Integrase catalytic domain-containing protein</fullName>
    </recommendedName>
</protein>
<reference evidence="1 2" key="1">
    <citation type="submission" date="2024-01" db="EMBL/GenBank/DDBJ databases">
        <title>The complete chloroplast genome sequence of Lithospermum erythrorhizon: insights into the phylogenetic relationship among Boraginaceae species and the maternal lineages of purple gromwells.</title>
        <authorList>
            <person name="Okada T."/>
            <person name="Watanabe K."/>
        </authorList>
    </citation>
    <scope>NUCLEOTIDE SEQUENCE [LARGE SCALE GENOMIC DNA]</scope>
</reference>
<dbReference type="AlphaFoldDB" id="A0AAV3QWF2"/>
<evidence type="ECO:0008006" key="3">
    <source>
        <dbReference type="Google" id="ProtNLM"/>
    </source>
</evidence>